<dbReference type="AlphaFoldDB" id="A0A5C6FGE0"/>
<comment type="caution">
    <text evidence="1">The sequence shown here is derived from an EMBL/GenBank/DDBJ whole genome shotgun (WGS) entry which is preliminary data.</text>
</comment>
<protein>
    <submittedName>
        <fullName evidence="1">Uncharacterized protein</fullName>
    </submittedName>
</protein>
<dbReference type="Proteomes" id="UP000318288">
    <property type="component" value="Unassembled WGS sequence"/>
</dbReference>
<sequence>MSLPTTFPKNPAAALRWRLWIDGCGGFLLLIGDQLSLGRADAVQPTLAKSDASGRQVDVGVFADWPRHAGTICRRAGDYFWTETSRATDAPESSAVLVSSGQTLGVDGTAKVQLQANSPLSSTAVLSIAPPHRFDEHVDGVVLVDQTIVIGNGRECHLRHREATDVAVMVFRSGQWSVKFGLGGHFQEMATGQPVSLGSITMTLEPA</sequence>
<evidence type="ECO:0000313" key="2">
    <source>
        <dbReference type="Proteomes" id="UP000318288"/>
    </source>
</evidence>
<dbReference type="OrthoDB" id="260494at2"/>
<keyword evidence="2" id="KW-1185">Reference proteome</keyword>
<proteinExistence type="predicted"/>
<gene>
    <name evidence="1" type="ORF">Poly51_15090</name>
</gene>
<organism evidence="1 2">
    <name type="scientific">Rubripirellula tenax</name>
    <dbReference type="NCBI Taxonomy" id="2528015"/>
    <lineage>
        <taxon>Bacteria</taxon>
        <taxon>Pseudomonadati</taxon>
        <taxon>Planctomycetota</taxon>
        <taxon>Planctomycetia</taxon>
        <taxon>Pirellulales</taxon>
        <taxon>Pirellulaceae</taxon>
        <taxon>Rubripirellula</taxon>
    </lineage>
</organism>
<evidence type="ECO:0000313" key="1">
    <source>
        <dbReference type="EMBL" id="TWU58729.1"/>
    </source>
</evidence>
<dbReference type="EMBL" id="SJPW01000002">
    <property type="protein sequence ID" value="TWU58729.1"/>
    <property type="molecule type" value="Genomic_DNA"/>
</dbReference>
<name>A0A5C6FGE0_9BACT</name>
<accession>A0A5C6FGE0</accession>
<dbReference type="RefSeq" id="WP_146455824.1">
    <property type="nucleotide sequence ID" value="NZ_SJPW01000002.1"/>
</dbReference>
<reference evidence="1 2" key="1">
    <citation type="submission" date="2019-02" db="EMBL/GenBank/DDBJ databases">
        <title>Deep-cultivation of Planctomycetes and their phenomic and genomic characterization uncovers novel biology.</title>
        <authorList>
            <person name="Wiegand S."/>
            <person name="Jogler M."/>
            <person name="Boedeker C."/>
            <person name="Pinto D."/>
            <person name="Vollmers J."/>
            <person name="Rivas-Marin E."/>
            <person name="Kohn T."/>
            <person name="Peeters S.H."/>
            <person name="Heuer A."/>
            <person name="Rast P."/>
            <person name="Oberbeckmann S."/>
            <person name="Bunk B."/>
            <person name="Jeske O."/>
            <person name="Meyerdierks A."/>
            <person name="Storesund J.E."/>
            <person name="Kallscheuer N."/>
            <person name="Luecker S."/>
            <person name="Lage O.M."/>
            <person name="Pohl T."/>
            <person name="Merkel B.J."/>
            <person name="Hornburger P."/>
            <person name="Mueller R.-W."/>
            <person name="Bruemmer F."/>
            <person name="Labrenz M."/>
            <person name="Spormann A.M."/>
            <person name="Op Den Camp H."/>
            <person name="Overmann J."/>
            <person name="Amann R."/>
            <person name="Jetten M.S.M."/>
            <person name="Mascher T."/>
            <person name="Medema M.H."/>
            <person name="Devos D.P."/>
            <person name="Kaster A.-K."/>
            <person name="Ovreas L."/>
            <person name="Rohde M."/>
            <person name="Galperin M.Y."/>
            <person name="Jogler C."/>
        </authorList>
    </citation>
    <scope>NUCLEOTIDE SEQUENCE [LARGE SCALE GENOMIC DNA]</scope>
    <source>
        <strain evidence="1 2">Poly51</strain>
    </source>
</reference>